<dbReference type="PROSITE" id="PS51257">
    <property type="entry name" value="PROKAR_LIPOPROTEIN"/>
    <property type="match status" value="1"/>
</dbReference>
<dbReference type="EMBL" id="JNHN01000184">
    <property type="protein sequence ID" value="KDS48000.1"/>
    <property type="molecule type" value="Genomic_DNA"/>
</dbReference>
<dbReference type="GO" id="GO:0009279">
    <property type="term" value="C:cell outer membrane"/>
    <property type="evidence" value="ECO:0007669"/>
    <property type="project" value="UniProtKB-SubCell"/>
</dbReference>
<evidence type="ECO:0000256" key="4">
    <source>
        <dbReference type="ARBA" id="ARBA00023136"/>
    </source>
</evidence>
<protein>
    <submittedName>
        <fullName evidence="7">Starch-binding associating with outer membrane family protein</fullName>
    </submittedName>
</protein>
<evidence type="ECO:0000256" key="3">
    <source>
        <dbReference type="ARBA" id="ARBA00022729"/>
    </source>
</evidence>
<dbReference type="SUPFAM" id="SSF48452">
    <property type="entry name" value="TPR-like"/>
    <property type="match status" value="1"/>
</dbReference>
<evidence type="ECO:0000313" key="7">
    <source>
        <dbReference type="EMBL" id="KDS48000.1"/>
    </source>
</evidence>
<sequence length="529" mass="60177">MKSIKKILTVFTSTCFILGSCDIDPTLTSSYPSDIIWSNESNLITYINGYYSLVGGYYGLGGEACTDMLKQNNPVSDYNQFVFGSMPITTTSNMFDTWGGSHSSQLSLTRFLENLEKNRTNFSDSIATLAEAQVRFFRGVTCFNLAKCYGGQYIIYRQLPVLGEKNHPLCSSQEGWDFIYEDLRFAAEHLPTKDKVELGCLSSGAAYGMLARAMLYAERWKEASDAAAQVMNQDYELYEDYGKLFTNSRLVPVENKESVIEFGYLKDKFTYSFDYFYCPPSDGGYAEISPTEDLVSSYQMADGSEFDWDNPEMAANPYEGREPRFYATILYNGCQWKGETLYTYEGSKDGFGLGGGTTSTGYYMRKLMKEAIQPKGTSFTGQGDLTYYYMRYAEVLLIYAEAMAMQDKLPEALDALNQVRRRAGFTKDLTAATQTEFMKLLRHERKIELAFEGHRFWDLRRWGLASTVLNGTSMHGVKPIKVGDNEFTYEVVDIDGGKTRVWEERYARFPIPLGEIEQNEAVQQFDEWK</sequence>
<dbReference type="AlphaFoldDB" id="A0A078RWQ6"/>
<feature type="domain" description="RagB/SusD" evidence="6">
    <location>
        <begin position="275"/>
        <end position="528"/>
    </location>
</feature>
<comment type="caution">
    <text evidence="7">The sequence shown here is derived from an EMBL/GenBank/DDBJ whole genome shotgun (WGS) entry which is preliminary data.</text>
</comment>
<dbReference type="Gene3D" id="1.25.40.390">
    <property type="match status" value="1"/>
</dbReference>
<keyword evidence="4" id="KW-0472">Membrane</keyword>
<reference evidence="7 8" key="1">
    <citation type="submission" date="2014-04" db="EMBL/GenBank/DDBJ databases">
        <authorList>
            <person name="Sears C."/>
            <person name="Carroll K."/>
            <person name="Sack B.R."/>
            <person name="Qadri F."/>
            <person name="Myers L.L."/>
            <person name="Chung G.-T."/>
            <person name="Escheverria P."/>
            <person name="Fraser C.M."/>
            <person name="Sadzewicz L."/>
            <person name="Shefchek K.A."/>
            <person name="Tallon L."/>
            <person name="Das S.P."/>
            <person name="Daugherty S."/>
            <person name="Mongodin E.F."/>
        </authorList>
    </citation>
    <scope>NUCLEOTIDE SEQUENCE [LARGE SCALE GENOMIC DNA]</scope>
    <source>
        <strain evidence="7 8">3978 T3 ii</strain>
    </source>
</reference>
<comment type="similarity">
    <text evidence="2">Belongs to the SusD family.</text>
</comment>
<dbReference type="InterPro" id="IPR011990">
    <property type="entry name" value="TPR-like_helical_dom_sf"/>
</dbReference>
<dbReference type="PATRIC" id="fig|1339349.3.peg.3986"/>
<evidence type="ECO:0000313" key="8">
    <source>
        <dbReference type="Proteomes" id="UP000028013"/>
    </source>
</evidence>
<keyword evidence="3" id="KW-0732">Signal</keyword>
<organism evidence="7 8">
    <name type="scientific">Bacteroides uniformis str. 3978 T3 ii</name>
    <dbReference type="NCBI Taxonomy" id="1339349"/>
    <lineage>
        <taxon>Bacteria</taxon>
        <taxon>Pseudomonadati</taxon>
        <taxon>Bacteroidota</taxon>
        <taxon>Bacteroidia</taxon>
        <taxon>Bacteroidales</taxon>
        <taxon>Bacteroidaceae</taxon>
        <taxon>Bacteroides</taxon>
    </lineage>
</organism>
<accession>A0A078RWQ6</accession>
<dbReference type="RefSeq" id="WP_035447312.1">
    <property type="nucleotide sequence ID" value="NZ_JNHN01000184.1"/>
</dbReference>
<evidence type="ECO:0000256" key="5">
    <source>
        <dbReference type="ARBA" id="ARBA00023237"/>
    </source>
</evidence>
<dbReference type="Proteomes" id="UP000028013">
    <property type="component" value="Unassembled WGS sequence"/>
</dbReference>
<keyword evidence="5" id="KW-0998">Cell outer membrane</keyword>
<dbReference type="InterPro" id="IPR012944">
    <property type="entry name" value="SusD_RagB_dom"/>
</dbReference>
<comment type="subcellular location">
    <subcellularLocation>
        <location evidence="1">Cell outer membrane</location>
    </subcellularLocation>
</comment>
<evidence type="ECO:0000259" key="6">
    <source>
        <dbReference type="Pfam" id="PF07980"/>
    </source>
</evidence>
<evidence type="ECO:0000256" key="1">
    <source>
        <dbReference type="ARBA" id="ARBA00004442"/>
    </source>
</evidence>
<name>A0A078RWQ6_BACUN</name>
<proteinExistence type="inferred from homology"/>
<gene>
    <name evidence="7" type="ORF">M094_2932</name>
</gene>
<dbReference type="Pfam" id="PF07980">
    <property type="entry name" value="SusD_RagB"/>
    <property type="match status" value="1"/>
</dbReference>
<evidence type="ECO:0000256" key="2">
    <source>
        <dbReference type="ARBA" id="ARBA00006275"/>
    </source>
</evidence>